<evidence type="ECO:0000256" key="1">
    <source>
        <dbReference type="SAM" id="MobiDB-lite"/>
    </source>
</evidence>
<feature type="compositionally biased region" description="Basic residues" evidence="1">
    <location>
        <begin position="1"/>
        <end position="18"/>
    </location>
</feature>
<organism evidence="2">
    <name type="scientific">marine metagenome</name>
    <dbReference type="NCBI Taxonomy" id="408172"/>
    <lineage>
        <taxon>unclassified sequences</taxon>
        <taxon>metagenomes</taxon>
        <taxon>ecological metagenomes</taxon>
    </lineage>
</organism>
<reference evidence="2" key="1">
    <citation type="submission" date="2018-05" db="EMBL/GenBank/DDBJ databases">
        <authorList>
            <person name="Lanie J.A."/>
            <person name="Ng W.-L."/>
            <person name="Kazmierczak K.M."/>
            <person name="Andrzejewski T.M."/>
            <person name="Davidsen T.M."/>
            <person name="Wayne K.J."/>
            <person name="Tettelin H."/>
            <person name="Glass J.I."/>
            <person name="Rusch D."/>
            <person name="Podicherti R."/>
            <person name="Tsui H.-C.T."/>
            <person name="Winkler M.E."/>
        </authorList>
    </citation>
    <scope>NUCLEOTIDE SEQUENCE</scope>
</reference>
<dbReference type="AlphaFoldDB" id="A0A382NNS2"/>
<sequence>MTAQNRHKARKGSRRRDKNKMANYGATLFHEVKRYDGDGNLIETVSADDLMARPIGATRKYPGRWAKRNRAASLAKTNGEGSKEAWNKVAAAVNRGDRVDYKKEKV</sequence>
<dbReference type="EMBL" id="UINC01101764">
    <property type="protein sequence ID" value="SVC62834.1"/>
    <property type="molecule type" value="Genomic_DNA"/>
</dbReference>
<name>A0A382NNS2_9ZZZZ</name>
<proteinExistence type="predicted"/>
<protein>
    <submittedName>
        <fullName evidence="2">Uncharacterized protein</fullName>
    </submittedName>
</protein>
<accession>A0A382NNS2</accession>
<evidence type="ECO:0000313" key="2">
    <source>
        <dbReference type="EMBL" id="SVC62834.1"/>
    </source>
</evidence>
<feature type="region of interest" description="Disordered" evidence="1">
    <location>
        <begin position="1"/>
        <end position="22"/>
    </location>
</feature>
<gene>
    <name evidence="2" type="ORF">METZ01_LOCUS315688</name>
</gene>